<feature type="transmembrane region" description="Helical" evidence="1">
    <location>
        <begin position="124"/>
        <end position="145"/>
    </location>
</feature>
<accession>A0A8J3MX73</accession>
<keyword evidence="1" id="KW-0472">Membrane</keyword>
<protein>
    <submittedName>
        <fullName evidence="2">Uncharacterized protein</fullName>
    </submittedName>
</protein>
<feature type="transmembrane region" description="Helical" evidence="1">
    <location>
        <begin position="276"/>
        <end position="295"/>
    </location>
</feature>
<comment type="caution">
    <text evidence="2">The sequence shown here is derived from an EMBL/GenBank/DDBJ whole genome shotgun (WGS) entry which is preliminary data.</text>
</comment>
<keyword evidence="3" id="KW-1185">Reference proteome</keyword>
<feature type="transmembrane region" description="Helical" evidence="1">
    <location>
        <begin position="20"/>
        <end position="38"/>
    </location>
</feature>
<dbReference type="RefSeq" id="WP_220198802.1">
    <property type="nucleotide sequence ID" value="NZ_BNJF01000006.1"/>
</dbReference>
<evidence type="ECO:0000256" key="1">
    <source>
        <dbReference type="SAM" id="Phobius"/>
    </source>
</evidence>
<feature type="transmembrane region" description="Helical" evidence="1">
    <location>
        <begin position="252"/>
        <end position="270"/>
    </location>
</feature>
<feature type="transmembrane region" description="Helical" evidence="1">
    <location>
        <begin position="221"/>
        <end position="245"/>
    </location>
</feature>
<name>A0A8J3MX73_9CHLR</name>
<proteinExistence type="predicted"/>
<feature type="transmembrane region" description="Helical" evidence="1">
    <location>
        <begin position="307"/>
        <end position="328"/>
    </location>
</feature>
<evidence type="ECO:0000313" key="2">
    <source>
        <dbReference type="EMBL" id="GHO49691.1"/>
    </source>
</evidence>
<dbReference type="EMBL" id="BNJF01000006">
    <property type="protein sequence ID" value="GHO49691.1"/>
    <property type="molecule type" value="Genomic_DNA"/>
</dbReference>
<gene>
    <name evidence="2" type="ORF">KSX_78540</name>
</gene>
<organism evidence="2 3">
    <name type="scientific">Ktedonospora formicarum</name>
    <dbReference type="NCBI Taxonomy" id="2778364"/>
    <lineage>
        <taxon>Bacteria</taxon>
        <taxon>Bacillati</taxon>
        <taxon>Chloroflexota</taxon>
        <taxon>Ktedonobacteria</taxon>
        <taxon>Ktedonobacterales</taxon>
        <taxon>Ktedonobacteraceae</taxon>
        <taxon>Ktedonospora</taxon>
    </lineage>
</organism>
<dbReference type="Proteomes" id="UP000612362">
    <property type="component" value="Unassembled WGS sequence"/>
</dbReference>
<keyword evidence="1" id="KW-0812">Transmembrane</keyword>
<feature type="transmembrane region" description="Helical" evidence="1">
    <location>
        <begin position="157"/>
        <end position="177"/>
    </location>
</feature>
<sequence length="373" mass="40702">MKTASSLLHSNQGRANVRPWFEWSIAFFSTWFVLGLYLDGWAHANELPDSFFTPWHAFLYSGFLGAAIILVGSFLRARLRGASLRQALPVGYNLSLLGVGLFLLGGVGDMLWHIFFGIEANLEALYSPTHLLLAASGFLLVTGGLRSAWWHVTTTRGASFLVVLSLTLALSILTFFTSEFHPFDHPWAWVGYRPAATPFVASLTTHSTPALLDAGGTSQDIAEVVGVSSILLQSALLMALLLLTIRRFGTRLPFGWLTFLLGVNGLGMSIFHSTPWVIPVAGIAGLIADALYRWLGPTSPRIVQLRLFAAVVPIILYSLYFLAVFLIGGVWWSIHLWTGGIALAGVVGWFMSLLLVPPATPEPQAEPRPQEDA</sequence>
<feature type="transmembrane region" description="Helical" evidence="1">
    <location>
        <begin position="58"/>
        <end position="75"/>
    </location>
</feature>
<reference evidence="2" key="1">
    <citation type="submission" date="2020-10" db="EMBL/GenBank/DDBJ databases">
        <title>Taxonomic study of unclassified bacteria belonging to the class Ktedonobacteria.</title>
        <authorList>
            <person name="Yabe S."/>
            <person name="Wang C.M."/>
            <person name="Zheng Y."/>
            <person name="Sakai Y."/>
            <person name="Cavaletti L."/>
            <person name="Monciardini P."/>
            <person name="Donadio S."/>
        </authorList>
    </citation>
    <scope>NUCLEOTIDE SEQUENCE</scope>
    <source>
        <strain evidence="2">SOSP1-1</strain>
    </source>
</reference>
<feature type="transmembrane region" description="Helical" evidence="1">
    <location>
        <begin position="96"/>
        <end position="118"/>
    </location>
</feature>
<evidence type="ECO:0000313" key="3">
    <source>
        <dbReference type="Proteomes" id="UP000612362"/>
    </source>
</evidence>
<dbReference type="AlphaFoldDB" id="A0A8J3MX73"/>
<feature type="transmembrane region" description="Helical" evidence="1">
    <location>
        <begin position="334"/>
        <end position="356"/>
    </location>
</feature>
<keyword evidence="1" id="KW-1133">Transmembrane helix</keyword>